<sequence>MAITNKDPNVKIVPTLDGIGWIDKGVEIKLDWLLSNFFTSDGSQSSLYYRMFKTYQVINADNANDAEALRSSMEVYLQTYLSKYFDSVTVEVSLADLQGNKKNINDLPEAAIGLYVTVTVTDKEGYVEVEKPIVYEGGVFKYTLDKFNKGY</sequence>
<reference evidence="1" key="1">
    <citation type="journal article" date="2021" name="Proc. Natl. Acad. Sci. U.S.A.">
        <title>A Catalog of Tens of Thousands of Viruses from Human Metagenomes Reveals Hidden Associations with Chronic Diseases.</title>
        <authorList>
            <person name="Tisza M.J."/>
            <person name="Buck C.B."/>
        </authorList>
    </citation>
    <scope>NUCLEOTIDE SEQUENCE</scope>
    <source>
        <strain evidence="1">CtijX18</strain>
    </source>
</reference>
<dbReference type="EMBL" id="BK016133">
    <property type="protein sequence ID" value="DAF97555.1"/>
    <property type="molecule type" value="Genomic_DNA"/>
</dbReference>
<proteinExistence type="predicted"/>
<organism evidence="1">
    <name type="scientific">Myoviridae sp. ctijX18</name>
    <dbReference type="NCBI Taxonomy" id="2825154"/>
    <lineage>
        <taxon>Viruses</taxon>
        <taxon>Duplodnaviria</taxon>
        <taxon>Heunggongvirae</taxon>
        <taxon>Uroviricota</taxon>
        <taxon>Caudoviricetes</taxon>
    </lineage>
</organism>
<evidence type="ECO:0000313" key="1">
    <source>
        <dbReference type="EMBL" id="DAF97555.1"/>
    </source>
</evidence>
<protein>
    <submittedName>
        <fullName evidence="1">Uncharacterized protein</fullName>
    </submittedName>
</protein>
<name>A0A8S5USZ6_9CAUD</name>
<accession>A0A8S5USZ6</accession>